<name>A0A150J406_9EURY</name>
<evidence type="ECO:0000313" key="4">
    <source>
        <dbReference type="Proteomes" id="UP000075578"/>
    </source>
</evidence>
<organism evidence="3 4">
    <name type="scientific">Candidatus Methanofastidiosum methylothiophilum</name>
    <dbReference type="NCBI Taxonomy" id="1705564"/>
    <lineage>
        <taxon>Archaea</taxon>
        <taxon>Methanobacteriati</taxon>
        <taxon>Methanobacteriota</taxon>
        <taxon>Stenosarchaea group</taxon>
        <taxon>Candidatus Methanofastidiosia</taxon>
        <taxon>Candidatus Methanofastidiosales</taxon>
        <taxon>Candidatus Methanofastidiosaceae</taxon>
        <taxon>Candidatus Methanofastidiosum</taxon>
    </lineage>
</organism>
<dbReference type="CDD" id="cd21151">
    <property type="entry name" value="PUA_Nip7-like"/>
    <property type="match status" value="1"/>
</dbReference>
<dbReference type="Proteomes" id="UP000075578">
    <property type="component" value="Unassembled WGS sequence"/>
</dbReference>
<dbReference type="Pfam" id="PF03657">
    <property type="entry name" value="UPF0113"/>
    <property type="match status" value="1"/>
</dbReference>
<dbReference type="Gene3D" id="2.30.130.10">
    <property type="entry name" value="PUA domain"/>
    <property type="match status" value="1"/>
</dbReference>
<feature type="domain" description="60S ribosome subunit biogenesis protein NIP7 pre-PUA" evidence="2">
    <location>
        <begin position="6"/>
        <end position="81"/>
    </location>
</feature>
<dbReference type="Pfam" id="PF17833">
    <property type="entry name" value="pre-PUA_NIP7"/>
    <property type="match status" value="1"/>
</dbReference>
<dbReference type="AlphaFoldDB" id="A0A150J406"/>
<evidence type="ECO:0000259" key="2">
    <source>
        <dbReference type="Pfam" id="PF17833"/>
    </source>
</evidence>
<feature type="domain" description="UPF0113" evidence="1">
    <location>
        <begin position="94"/>
        <end position="156"/>
    </location>
</feature>
<accession>A0A150J406</accession>
<dbReference type="Gene3D" id="3.10.450.220">
    <property type="match status" value="1"/>
</dbReference>
<dbReference type="InterPro" id="IPR040598">
    <property type="entry name" value="NIP7_N"/>
</dbReference>
<gene>
    <name evidence="3" type="ORF">AMQ74_00958</name>
</gene>
<reference evidence="3 4" key="1">
    <citation type="journal article" date="2016" name="ISME J.">
        <title>Chasing the elusive Euryarchaeota class WSA2: genomes reveal a uniquely fastidious methyl-reducing methanogen.</title>
        <authorList>
            <person name="Nobu M.K."/>
            <person name="Narihiro T."/>
            <person name="Kuroda K."/>
            <person name="Mei R."/>
            <person name="Liu W.T."/>
        </authorList>
    </citation>
    <scope>NUCLEOTIDE SEQUENCE [LARGE SCALE GENOMIC DNA]</scope>
    <source>
        <strain evidence="3">U1lsi0528_Bin089</strain>
    </source>
</reference>
<dbReference type="EMBL" id="LNGD01000050">
    <property type="protein sequence ID" value="KYC51878.1"/>
    <property type="molecule type" value="Genomic_DNA"/>
</dbReference>
<dbReference type="InterPro" id="IPR036974">
    <property type="entry name" value="PUA_sf"/>
</dbReference>
<protein>
    <submittedName>
        <fullName evidence="3">Uncharacterized protein</fullName>
    </submittedName>
</protein>
<dbReference type="InterPro" id="IPR005155">
    <property type="entry name" value="UPF0113_PUA"/>
</dbReference>
<evidence type="ECO:0000313" key="3">
    <source>
        <dbReference type="EMBL" id="KYC51878.1"/>
    </source>
</evidence>
<evidence type="ECO:0000259" key="1">
    <source>
        <dbReference type="Pfam" id="PF03657"/>
    </source>
</evidence>
<dbReference type="GO" id="GO:0003723">
    <property type="term" value="F:RNA binding"/>
    <property type="evidence" value="ECO:0007669"/>
    <property type="project" value="InterPro"/>
</dbReference>
<sequence length="159" mass="18077">MFSENMRIIEGKKLELIKKSLENYGAIFELPSDYKLVLINEEVFLVKTDVLTKVQNENLENNLISVGTQIGKFHKGNFLLGIEIHLIIGPKSKKVKLTEKGTSLFLYGRDVFVKNITNSPKKGFVIVSNKRDEIIGFGKFDGKMLINILDRGSYLRVLE</sequence>
<proteinExistence type="predicted"/>
<comment type="caution">
    <text evidence="3">The sequence shown here is derived from an EMBL/GenBank/DDBJ whole genome shotgun (WGS) entry which is preliminary data.</text>
</comment>